<dbReference type="EMBL" id="JAGFBF010000001">
    <property type="protein sequence ID" value="MBO2989247.1"/>
    <property type="molecule type" value="Genomic_DNA"/>
</dbReference>
<reference evidence="3" key="1">
    <citation type="submission" date="2021-03" db="EMBL/GenBank/DDBJ databases">
        <title>Leucobacter chromiisoli sp. nov., isolated from chromium-containing soil of chemical plant.</title>
        <authorList>
            <person name="Xu Z."/>
        </authorList>
    </citation>
    <scope>NUCLEOTIDE SEQUENCE</scope>
    <source>
        <strain evidence="3">K 70/01</strain>
    </source>
</reference>
<dbReference type="SUPFAM" id="SSF55961">
    <property type="entry name" value="Bet v1-like"/>
    <property type="match status" value="1"/>
</dbReference>
<name>A0A939TQR3_9MICO</name>
<organism evidence="3 4">
    <name type="scientific">Leucobacter tardus</name>
    <dbReference type="NCBI Taxonomy" id="501483"/>
    <lineage>
        <taxon>Bacteria</taxon>
        <taxon>Bacillati</taxon>
        <taxon>Actinomycetota</taxon>
        <taxon>Actinomycetes</taxon>
        <taxon>Micrococcales</taxon>
        <taxon>Microbacteriaceae</taxon>
        <taxon>Leucobacter</taxon>
    </lineage>
</organism>
<comment type="caution">
    <text evidence="3">The sequence shown here is derived from an EMBL/GenBank/DDBJ whole genome shotgun (WGS) entry which is preliminary data.</text>
</comment>
<evidence type="ECO:0000259" key="2">
    <source>
        <dbReference type="Pfam" id="PF08327"/>
    </source>
</evidence>
<dbReference type="AlphaFoldDB" id="A0A939TQR3"/>
<keyword evidence="4" id="KW-1185">Reference proteome</keyword>
<evidence type="ECO:0000313" key="3">
    <source>
        <dbReference type="EMBL" id="MBO2989247.1"/>
    </source>
</evidence>
<sequence length="169" mass="18818">MPEVTGQVVETPEGRDLRLVRSLAVPLEEAWQFLTDSERTALWFGEWEGDGRPGGAIRIRMAFEEEAPAAKARIVACEAPHRLAIETSDEMGSWRLELVLEADGDDESLLGFVHHLDADTDVGAVGPGWEYYLDMLVAATEDAEHPHFDDYFPALIETYLERAKHPLAG</sequence>
<dbReference type="Pfam" id="PF08327">
    <property type="entry name" value="AHSA1"/>
    <property type="match status" value="1"/>
</dbReference>
<feature type="domain" description="Activator of Hsp90 ATPase homologue 1/2-like C-terminal" evidence="2">
    <location>
        <begin position="25"/>
        <end position="139"/>
    </location>
</feature>
<comment type="similarity">
    <text evidence="1">Belongs to the AHA1 family.</text>
</comment>
<evidence type="ECO:0000256" key="1">
    <source>
        <dbReference type="ARBA" id="ARBA00006817"/>
    </source>
</evidence>
<proteinExistence type="inferred from homology"/>
<dbReference type="CDD" id="cd08899">
    <property type="entry name" value="SRPBCC_CalC_Aha1-like_6"/>
    <property type="match status" value="1"/>
</dbReference>
<dbReference type="Proteomes" id="UP000668403">
    <property type="component" value="Unassembled WGS sequence"/>
</dbReference>
<dbReference type="RefSeq" id="WP_208237163.1">
    <property type="nucleotide sequence ID" value="NZ_BAAAQU010000001.1"/>
</dbReference>
<dbReference type="InterPro" id="IPR023393">
    <property type="entry name" value="START-like_dom_sf"/>
</dbReference>
<protein>
    <submittedName>
        <fullName evidence="3">SRPBCC family protein</fullName>
    </submittedName>
</protein>
<dbReference type="Gene3D" id="3.30.530.20">
    <property type="match status" value="1"/>
</dbReference>
<gene>
    <name evidence="3" type="ORF">J4H85_04440</name>
</gene>
<evidence type="ECO:0000313" key="4">
    <source>
        <dbReference type="Proteomes" id="UP000668403"/>
    </source>
</evidence>
<dbReference type="InterPro" id="IPR013538">
    <property type="entry name" value="ASHA1/2-like_C"/>
</dbReference>
<accession>A0A939TQR3</accession>